<evidence type="ECO:0000313" key="2">
    <source>
        <dbReference type="Proteomes" id="UP000235728"/>
    </source>
</evidence>
<evidence type="ECO:0000313" key="1">
    <source>
        <dbReference type="EMBL" id="PMB72244.1"/>
    </source>
</evidence>
<sequence>MKIRPVRRRLNHTPTYAPIAKPFPLLPLLCIAPQQRLHNVENLGLLDARAIQLIEALPVVAAAEVHVVRAKGLADKGHLGEPGPRAAVGAARHAHDDGVLAETRVGEAVFELGDEQRQVALRLGHGEAAGGESDAGGRAEAEAGKVHIVEGVLFHEQLDGGEVVVVHVAEDEVLVAGEAELALVHLGNGAEARLHLERGRVLDAAVFDEKGKVVQARLVLDPAECIDVGLKLKRPGGLELCPPEVLHLAAEDVDAHVVNGVLETRVLAVLAIAVVALHEHNLFAGNVHVGGRDVAKHAARLRIRLLVVVRGAHAAARQHVEALEVAVCALDGNQPNVVRVDVGVVVRRNGNGDFKLAREIGWSVQGLKVLDRLAGDLRLLLLVVAVVFRQPNLVVGVCRRQQVVADFLGARVDLAMVFGLRRQRAAHDVAVDIAAGGNRRHERAVDGLHGGLELALDDAVKLKRLTRRQLHRLVAELVGNVVHLHPLPRGRHAARQAASDHEGVGGLETLRFALVAHVAVVLHVGAVKLGELLVSGRDGGGGRVREALEDGAAEEVGSQLDVLVGDGRGLVREAGDVVDAEGLPDFGFPLGVARLVAVRVLVVAEADISETLAAEVGQDAVQVLGRLIVVDLVFLAGPVVAVSEAEEGVIDSGQVKIGVILDGLPESKTVLRKLSLSSRRGKKDNVLLGSKVLKGVVLHGKNRRLQTSSAASVTKPLGQRGRVAVVRGVENGERGSQQTLEQLVVCVLGLALLLRAHLGTIVLGQTGRELRLLVHELGKLVVAREKRLELLLDQLRVERKIGLALGLVIGVPSVQWPVAGIDGLFGLLQDGEGRVRLAKVGGAVKLVRLEHGLKDLGIRAIDGSRGDVDVAKVHGVETNVLLSAVGVGVGLFRVRGGVDDEHVDVFARGEDVVHARVAEVVGPGIGANEPQ</sequence>
<comment type="caution">
    <text evidence="1">The sequence shown here is derived from an EMBL/GenBank/DDBJ whole genome shotgun (WGS) entry which is preliminary data.</text>
</comment>
<reference evidence="1 2" key="1">
    <citation type="journal article" date="2016" name="Appl. Microbiol. Biotechnol.">
        <title>Characterization of T-DNA insertion mutants with decreased virulence in the entomopathogenic fungus Beauveria bassiana JEF-007.</title>
        <authorList>
            <person name="Kim S."/>
            <person name="Lee S.J."/>
            <person name="Nai Y.S."/>
            <person name="Yu J.S."/>
            <person name="Lee M.R."/>
            <person name="Yang Y.T."/>
            <person name="Kim J.S."/>
        </authorList>
    </citation>
    <scope>NUCLEOTIDE SEQUENCE [LARGE SCALE GENOMIC DNA]</scope>
    <source>
        <strain evidence="1 2">JEF-007</strain>
    </source>
</reference>
<dbReference type="AlphaFoldDB" id="A0A2N6NY93"/>
<organism evidence="1 2">
    <name type="scientific">Beauveria bassiana</name>
    <name type="common">White muscardine disease fungus</name>
    <name type="synonym">Tritirachium shiotae</name>
    <dbReference type="NCBI Taxonomy" id="176275"/>
    <lineage>
        <taxon>Eukaryota</taxon>
        <taxon>Fungi</taxon>
        <taxon>Dikarya</taxon>
        <taxon>Ascomycota</taxon>
        <taxon>Pezizomycotina</taxon>
        <taxon>Sordariomycetes</taxon>
        <taxon>Hypocreomycetidae</taxon>
        <taxon>Hypocreales</taxon>
        <taxon>Cordycipitaceae</taxon>
        <taxon>Beauveria</taxon>
    </lineage>
</organism>
<protein>
    <submittedName>
        <fullName evidence="1">Uncharacterized protein</fullName>
    </submittedName>
</protein>
<proteinExistence type="predicted"/>
<dbReference type="EMBL" id="MRVG01000002">
    <property type="protein sequence ID" value="PMB72244.1"/>
    <property type="molecule type" value="Genomic_DNA"/>
</dbReference>
<gene>
    <name evidence="1" type="ORF">BM221_002346</name>
</gene>
<name>A0A2N6NY93_BEABA</name>
<accession>A0A2N6NY93</accession>
<dbReference type="Proteomes" id="UP000235728">
    <property type="component" value="Unassembled WGS sequence"/>
</dbReference>